<accession>A0AAE0K2K8</accession>
<name>A0AAE0K2K8_9PEZI</name>
<protein>
    <submittedName>
        <fullName evidence="2">Uncharacterized protein</fullName>
    </submittedName>
</protein>
<gene>
    <name evidence="2" type="ORF">B0H63DRAFT_565172</name>
</gene>
<evidence type="ECO:0000313" key="3">
    <source>
        <dbReference type="Proteomes" id="UP001285441"/>
    </source>
</evidence>
<evidence type="ECO:0000256" key="1">
    <source>
        <dbReference type="SAM" id="MobiDB-lite"/>
    </source>
</evidence>
<sequence>MSSGDVTSTFEEADSDILLLLYDRCQAYQPASICGVGSRKNIIEVISAVGFDDIAAEPGEHFFTPHLVEILSLSSRRGPVKGVDLPTELIKRLQAWTPSRSRQTQQRGRHGGFERDDRGLPESAGLSLVTHGLQPETEGLSLASQGVIQTQWAHDPGVLIAIRLHRDGFDVQAQAKWILEAPPGAREFIKIEGCFGSFSTLLLVRLPMQVWSLLPESAAVSFVGFVTTDNSVPTVQKEVEHYLAAARDAPGRLAEAQACMKDDLMEADSDFVSAQSASAALIEGLTLNRRASFVPDDPSASRRTRVKS</sequence>
<proteinExistence type="predicted"/>
<comment type="caution">
    <text evidence="2">The sequence shown here is derived from an EMBL/GenBank/DDBJ whole genome shotgun (WGS) entry which is preliminary data.</text>
</comment>
<dbReference type="EMBL" id="JAULSW010000010">
    <property type="protein sequence ID" value="KAK3368492.1"/>
    <property type="molecule type" value="Genomic_DNA"/>
</dbReference>
<feature type="compositionally biased region" description="Basic and acidic residues" evidence="1">
    <location>
        <begin position="111"/>
        <end position="120"/>
    </location>
</feature>
<keyword evidence="3" id="KW-1185">Reference proteome</keyword>
<dbReference type="Proteomes" id="UP001285441">
    <property type="component" value="Unassembled WGS sequence"/>
</dbReference>
<reference evidence="2" key="1">
    <citation type="journal article" date="2023" name="Mol. Phylogenet. Evol.">
        <title>Genome-scale phylogeny and comparative genomics of the fungal order Sordariales.</title>
        <authorList>
            <person name="Hensen N."/>
            <person name="Bonometti L."/>
            <person name="Westerberg I."/>
            <person name="Brannstrom I.O."/>
            <person name="Guillou S."/>
            <person name="Cros-Aarteil S."/>
            <person name="Calhoun S."/>
            <person name="Haridas S."/>
            <person name="Kuo A."/>
            <person name="Mondo S."/>
            <person name="Pangilinan J."/>
            <person name="Riley R."/>
            <person name="LaButti K."/>
            <person name="Andreopoulos B."/>
            <person name="Lipzen A."/>
            <person name="Chen C."/>
            <person name="Yan M."/>
            <person name="Daum C."/>
            <person name="Ng V."/>
            <person name="Clum A."/>
            <person name="Steindorff A."/>
            <person name="Ohm R.A."/>
            <person name="Martin F."/>
            <person name="Silar P."/>
            <person name="Natvig D.O."/>
            <person name="Lalanne C."/>
            <person name="Gautier V."/>
            <person name="Ament-Velasquez S.L."/>
            <person name="Kruys A."/>
            <person name="Hutchinson M.I."/>
            <person name="Powell A.J."/>
            <person name="Barry K."/>
            <person name="Miller A.N."/>
            <person name="Grigoriev I.V."/>
            <person name="Debuchy R."/>
            <person name="Gladieux P."/>
            <person name="Hiltunen Thoren M."/>
            <person name="Johannesson H."/>
        </authorList>
    </citation>
    <scope>NUCLEOTIDE SEQUENCE</scope>
    <source>
        <strain evidence="2">CBS 232.78</strain>
    </source>
</reference>
<reference evidence="2" key="2">
    <citation type="submission" date="2023-06" db="EMBL/GenBank/DDBJ databases">
        <authorList>
            <consortium name="Lawrence Berkeley National Laboratory"/>
            <person name="Haridas S."/>
            <person name="Hensen N."/>
            <person name="Bonometti L."/>
            <person name="Westerberg I."/>
            <person name="Brannstrom I.O."/>
            <person name="Guillou S."/>
            <person name="Cros-Aarteil S."/>
            <person name="Calhoun S."/>
            <person name="Kuo A."/>
            <person name="Mondo S."/>
            <person name="Pangilinan J."/>
            <person name="Riley R."/>
            <person name="LaButti K."/>
            <person name="Andreopoulos B."/>
            <person name="Lipzen A."/>
            <person name="Chen C."/>
            <person name="Yanf M."/>
            <person name="Daum C."/>
            <person name="Ng V."/>
            <person name="Clum A."/>
            <person name="Steindorff A."/>
            <person name="Ohm R."/>
            <person name="Martin F."/>
            <person name="Silar P."/>
            <person name="Natvig D."/>
            <person name="Lalanne C."/>
            <person name="Gautier V."/>
            <person name="Ament-velasquez S.L."/>
            <person name="Kruys A."/>
            <person name="Hutchinson M.I."/>
            <person name="Powell A.J."/>
            <person name="Barry K."/>
            <person name="Miller A.N."/>
            <person name="Grigoriev I.V."/>
            <person name="Debuchy R."/>
            <person name="Gladieux P."/>
            <person name="Thoren M.H."/>
            <person name="Johannesson H."/>
        </authorList>
    </citation>
    <scope>NUCLEOTIDE SEQUENCE</scope>
    <source>
        <strain evidence="2">CBS 232.78</strain>
    </source>
</reference>
<feature type="region of interest" description="Disordered" evidence="1">
    <location>
        <begin position="96"/>
        <end position="121"/>
    </location>
</feature>
<dbReference type="AlphaFoldDB" id="A0AAE0K2K8"/>
<evidence type="ECO:0000313" key="2">
    <source>
        <dbReference type="EMBL" id="KAK3368492.1"/>
    </source>
</evidence>
<organism evidence="2 3">
    <name type="scientific">Podospora didyma</name>
    <dbReference type="NCBI Taxonomy" id="330526"/>
    <lineage>
        <taxon>Eukaryota</taxon>
        <taxon>Fungi</taxon>
        <taxon>Dikarya</taxon>
        <taxon>Ascomycota</taxon>
        <taxon>Pezizomycotina</taxon>
        <taxon>Sordariomycetes</taxon>
        <taxon>Sordariomycetidae</taxon>
        <taxon>Sordariales</taxon>
        <taxon>Podosporaceae</taxon>
        <taxon>Podospora</taxon>
    </lineage>
</organism>
<feature type="compositionally biased region" description="Polar residues" evidence="1">
    <location>
        <begin position="96"/>
        <end position="106"/>
    </location>
</feature>